<dbReference type="AlphaFoldDB" id="A0AAW2I4W2"/>
<evidence type="ECO:0000313" key="2">
    <source>
        <dbReference type="EMBL" id="KAL0276906.1"/>
    </source>
</evidence>
<reference evidence="2" key="1">
    <citation type="journal article" date="2024" name="Gigascience">
        <title>Chromosome-level genome of the poultry shaft louse Menopon gallinae provides insight into the host-switching and adaptive evolution of parasitic lice.</title>
        <authorList>
            <person name="Xu Y."/>
            <person name="Ma L."/>
            <person name="Liu S."/>
            <person name="Liang Y."/>
            <person name="Liu Q."/>
            <person name="He Z."/>
            <person name="Tian L."/>
            <person name="Duan Y."/>
            <person name="Cai W."/>
            <person name="Li H."/>
            <person name="Song F."/>
        </authorList>
    </citation>
    <scope>NUCLEOTIDE SEQUENCE</scope>
    <source>
        <strain evidence="2">Cailab_2023a</strain>
    </source>
</reference>
<dbReference type="EMBL" id="JARGDH010000002">
    <property type="protein sequence ID" value="KAL0276906.1"/>
    <property type="molecule type" value="Genomic_DNA"/>
</dbReference>
<accession>A0AAW2I4W2</accession>
<gene>
    <name evidence="2" type="ORF">PYX00_004366</name>
</gene>
<feature type="compositionally biased region" description="Polar residues" evidence="1">
    <location>
        <begin position="70"/>
        <end position="81"/>
    </location>
</feature>
<proteinExistence type="predicted"/>
<evidence type="ECO:0000256" key="1">
    <source>
        <dbReference type="SAM" id="MobiDB-lite"/>
    </source>
</evidence>
<sequence>MSSNINGVAADRAGEIKTKIRERLQEIPTAAPLKKPHLVIQAPLNSEVDHLQKNPSPVVPEVDTGPSPFSEESGQTLALGH</sequence>
<comment type="caution">
    <text evidence="2">The sequence shown here is derived from an EMBL/GenBank/DDBJ whole genome shotgun (WGS) entry which is preliminary data.</text>
</comment>
<name>A0AAW2I4W2_9NEOP</name>
<feature type="region of interest" description="Disordered" evidence="1">
    <location>
        <begin position="50"/>
        <end position="81"/>
    </location>
</feature>
<organism evidence="2">
    <name type="scientific">Menopon gallinae</name>
    <name type="common">poultry shaft louse</name>
    <dbReference type="NCBI Taxonomy" id="328185"/>
    <lineage>
        <taxon>Eukaryota</taxon>
        <taxon>Metazoa</taxon>
        <taxon>Ecdysozoa</taxon>
        <taxon>Arthropoda</taxon>
        <taxon>Hexapoda</taxon>
        <taxon>Insecta</taxon>
        <taxon>Pterygota</taxon>
        <taxon>Neoptera</taxon>
        <taxon>Paraneoptera</taxon>
        <taxon>Psocodea</taxon>
        <taxon>Troctomorpha</taxon>
        <taxon>Phthiraptera</taxon>
        <taxon>Amblycera</taxon>
        <taxon>Menoponidae</taxon>
        <taxon>Menopon</taxon>
    </lineage>
</organism>
<protein>
    <submittedName>
        <fullName evidence="2">Uncharacterized protein</fullName>
    </submittedName>
</protein>